<protein>
    <submittedName>
        <fullName evidence="1 2">Uncharacterized protein</fullName>
    </submittedName>
</protein>
<dbReference type="PaxDb" id="3880-AES67075"/>
<keyword evidence="3" id="KW-1185">Reference proteome</keyword>
<evidence type="ECO:0000313" key="2">
    <source>
        <dbReference type="EnsemblPlants" id="AES67075"/>
    </source>
</evidence>
<evidence type="ECO:0000313" key="1">
    <source>
        <dbReference type="EMBL" id="AES67075.1"/>
    </source>
</evidence>
<reference evidence="1 3" key="2">
    <citation type="journal article" date="2014" name="BMC Genomics">
        <title>An improved genome release (version Mt4.0) for the model legume Medicago truncatula.</title>
        <authorList>
            <person name="Tang H."/>
            <person name="Krishnakumar V."/>
            <person name="Bidwell S."/>
            <person name="Rosen B."/>
            <person name="Chan A."/>
            <person name="Zhou S."/>
            <person name="Gentzbittel L."/>
            <person name="Childs K.L."/>
            <person name="Yandell M."/>
            <person name="Gundlach H."/>
            <person name="Mayer K.F."/>
            <person name="Schwartz D.C."/>
            <person name="Town C.D."/>
        </authorList>
    </citation>
    <scope>GENOME REANNOTATION</scope>
    <source>
        <strain evidence="2 3">cv. Jemalong A17</strain>
    </source>
</reference>
<accession>G7ITT6</accession>
<gene>
    <name evidence="1" type="ordered locus">MTR_2g086520</name>
</gene>
<reference evidence="1 3" key="1">
    <citation type="journal article" date="2011" name="Nature">
        <title>The Medicago genome provides insight into the evolution of rhizobial symbioses.</title>
        <authorList>
            <person name="Young N.D."/>
            <person name="Debelle F."/>
            <person name="Oldroyd G.E."/>
            <person name="Geurts R."/>
            <person name="Cannon S.B."/>
            <person name="Udvardi M.K."/>
            <person name="Benedito V.A."/>
            <person name="Mayer K.F."/>
            <person name="Gouzy J."/>
            <person name="Schoof H."/>
            <person name="Van de Peer Y."/>
            <person name="Proost S."/>
            <person name="Cook D.R."/>
            <person name="Meyers B.C."/>
            <person name="Spannagl M."/>
            <person name="Cheung F."/>
            <person name="De Mita S."/>
            <person name="Krishnakumar V."/>
            <person name="Gundlach H."/>
            <person name="Zhou S."/>
            <person name="Mudge J."/>
            <person name="Bharti A.K."/>
            <person name="Murray J.D."/>
            <person name="Naoumkina M.A."/>
            <person name="Rosen B."/>
            <person name="Silverstein K.A."/>
            <person name="Tang H."/>
            <person name="Rombauts S."/>
            <person name="Zhao P.X."/>
            <person name="Zhou P."/>
            <person name="Barbe V."/>
            <person name="Bardou P."/>
            <person name="Bechner M."/>
            <person name="Bellec A."/>
            <person name="Berger A."/>
            <person name="Berges H."/>
            <person name="Bidwell S."/>
            <person name="Bisseling T."/>
            <person name="Choisne N."/>
            <person name="Couloux A."/>
            <person name="Denny R."/>
            <person name="Deshpande S."/>
            <person name="Dai X."/>
            <person name="Doyle J.J."/>
            <person name="Dudez A.M."/>
            <person name="Farmer A.D."/>
            <person name="Fouteau S."/>
            <person name="Franken C."/>
            <person name="Gibelin C."/>
            <person name="Gish J."/>
            <person name="Goldstein S."/>
            <person name="Gonzalez A.J."/>
            <person name="Green P.J."/>
            <person name="Hallab A."/>
            <person name="Hartog M."/>
            <person name="Hua A."/>
            <person name="Humphray S.J."/>
            <person name="Jeong D.H."/>
            <person name="Jing Y."/>
            <person name="Jocker A."/>
            <person name="Kenton S.M."/>
            <person name="Kim D.J."/>
            <person name="Klee K."/>
            <person name="Lai H."/>
            <person name="Lang C."/>
            <person name="Lin S."/>
            <person name="Macmil S.L."/>
            <person name="Magdelenat G."/>
            <person name="Matthews L."/>
            <person name="McCorrison J."/>
            <person name="Monaghan E.L."/>
            <person name="Mun J.H."/>
            <person name="Najar F.Z."/>
            <person name="Nicholson C."/>
            <person name="Noirot C."/>
            <person name="O'Bleness M."/>
            <person name="Paule C.R."/>
            <person name="Poulain J."/>
            <person name="Prion F."/>
            <person name="Qin B."/>
            <person name="Qu C."/>
            <person name="Retzel E.F."/>
            <person name="Riddle C."/>
            <person name="Sallet E."/>
            <person name="Samain S."/>
            <person name="Samson N."/>
            <person name="Sanders I."/>
            <person name="Saurat O."/>
            <person name="Scarpelli C."/>
            <person name="Schiex T."/>
            <person name="Segurens B."/>
            <person name="Severin A.J."/>
            <person name="Sherrier D.J."/>
            <person name="Shi R."/>
            <person name="Sims S."/>
            <person name="Singer S.R."/>
            <person name="Sinharoy S."/>
            <person name="Sterck L."/>
            <person name="Viollet A."/>
            <person name="Wang B.B."/>
            <person name="Wang K."/>
            <person name="Wang M."/>
            <person name="Wang X."/>
            <person name="Warfsmann J."/>
            <person name="Weissenbach J."/>
            <person name="White D.D."/>
            <person name="White J.D."/>
            <person name="Wiley G.B."/>
            <person name="Wincker P."/>
            <person name="Xing Y."/>
            <person name="Yang L."/>
            <person name="Yao Z."/>
            <person name="Ying F."/>
            <person name="Zhai J."/>
            <person name="Zhou L."/>
            <person name="Zuber A."/>
            <person name="Denarie J."/>
            <person name="Dixon R.A."/>
            <person name="May G.D."/>
            <person name="Schwartz D.C."/>
            <person name="Rogers J."/>
            <person name="Quetier F."/>
            <person name="Town C.D."/>
            <person name="Roe B.A."/>
        </authorList>
    </citation>
    <scope>NUCLEOTIDE SEQUENCE [LARGE SCALE GENOMIC DNA]</scope>
    <source>
        <strain evidence="1">A17</strain>
        <strain evidence="2 3">cv. Jemalong A17</strain>
    </source>
</reference>
<sequence>MSKLVALEKKDFLEKYGGRPECVPRVWGALRTRLFVVSLYSNISPKEKKVMWSRLIRSIGSLEEECGVCWATLIQCFMRVRGEAFQGSTVGGMREILEFGNFI</sequence>
<evidence type="ECO:0000313" key="3">
    <source>
        <dbReference type="Proteomes" id="UP000002051"/>
    </source>
</evidence>
<dbReference type="AlphaFoldDB" id="G7ITT6"/>
<reference evidence="2" key="3">
    <citation type="submission" date="2015-04" db="UniProtKB">
        <authorList>
            <consortium name="EnsemblPlants"/>
        </authorList>
    </citation>
    <scope>IDENTIFICATION</scope>
    <source>
        <strain evidence="2">cv. Jemalong A17</strain>
    </source>
</reference>
<dbReference type="HOGENOM" id="CLU_2267735_0_0_1"/>
<proteinExistence type="predicted"/>
<dbReference type="EnsemblPlants" id="AES67075">
    <property type="protein sequence ID" value="AES67075"/>
    <property type="gene ID" value="MTR_2g086520"/>
</dbReference>
<dbReference type="EMBL" id="CM001218">
    <property type="protein sequence ID" value="AES67075.1"/>
    <property type="molecule type" value="Genomic_DNA"/>
</dbReference>
<dbReference type="Proteomes" id="UP000002051">
    <property type="component" value="Chromosome 2"/>
</dbReference>
<organism evidence="1 3">
    <name type="scientific">Medicago truncatula</name>
    <name type="common">Barrel medic</name>
    <name type="synonym">Medicago tribuloides</name>
    <dbReference type="NCBI Taxonomy" id="3880"/>
    <lineage>
        <taxon>Eukaryota</taxon>
        <taxon>Viridiplantae</taxon>
        <taxon>Streptophyta</taxon>
        <taxon>Embryophyta</taxon>
        <taxon>Tracheophyta</taxon>
        <taxon>Spermatophyta</taxon>
        <taxon>Magnoliopsida</taxon>
        <taxon>eudicotyledons</taxon>
        <taxon>Gunneridae</taxon>
        <taxon>Pentapetalae</taxon>
        <taxon>rosids</taxon>
        <taxon>fabids</taxon>
        <taxon>Fabales</taxon>
        <taxon>Fabaceae</taxon>
        <taxon>Papilionoideae</taxon>
        <taxon>50 kb inversion clade</taxon>
        <taxon>NPAAA clade</taxon>
        <taxon>Hologalegina</taxon>
        <taxon>IRL clade</taxon>
        <taxon>Trifolieae</taxon>
        <taxon>Medicago</taxon>
    </lineage>
</organism>
<name>G7ITT6_MEDTR</name>